<evidence type="ECO:0000313" key="5">
    <source>
        <dbReference type="EMBL" id="TWU42485.1"/>
    </source>
</evidence>
<dbReference type="RefSeq" id="WP_146524540.1">
    <property type="nucleotide sequence ID" value="NZ_SJPV01000001.1"/>
</dbReference>
<proteinExistence type="predicted"/>
<evidence type="ECO:0000256" key="1">
    <source>
        <dbReference type="ARBA" id="ARBA00022553"/>
    </source>
</evidence>
<evidence type="ECO:0000259" key="4">
    <source>
        <dbReference type="PROSITE" id="PS50110"/>
    </source>
</evidence>
<dbReference type="PANTHER" id="PTHR44591:SF3">
    <property type="entry name" value="RESPONSE REGULATORY DOMAIN-CONTAINING PROTEIN"/>
    <property type="match status" value="1"/>
</dbReference>
<accession>A0A5C6E191</accession>
<dbReference type="SUPFAM" id="SSF52172">
    <property type="entry name" value="CheY-like"/>
    <property type="match status" value="1"/>
</dbReference>
<gene>
    <name evidence="5" type="ORF">Poly41_07820</name>
</gene>
<evidence type="ECO:0000256" key="3">
    <source>
        <dbReference type="SAM" id="MobiDB-lite"/>
    </source>
</evidence>
<feature type="modified residue" description="4-aspartylphosphate" evidence="2">
    <location>
        <position position="80"/>
    </location>
</feature>
<dbReference type="Gene3D" id="3.40.50.2300">
    <property type="match status" value="1"/>
</dbReference>
<dbReference type="EMBL" id="SJPV01000001">
    <property type="protein sequence ID" value="TWU42485.1"/>
    <property type="molecule type" value="Genomic_DNA"/>
</dbReference>
<dbReference type="PROSITE" id="PS50110">
    <property type="entry name" value="RESPONSE_REGULATORY"/>
    <property type="match status" value="1"/>
</dbReference>
<dbReference type="OrthoDB" id="280573at2"/>
<feature type="region of interest" description="Disordered" evidence="3">
    <location>
        <begin position="1"/>
        <end position="25"/>
    </location>
</feature>
<evidence type="ECO:0000313" key="6">
    <source>
        <dbReference type="Proteomes" id="UP000319143"/>
    </source>
</evidence>
<keyword evidence="6" id="KW-1185">Reference proteome</keyword>
<dbReference type="Proteomes" id="UP000319143">
    <property type="component" value="Unassembled WGS sequence"/>
</dbReference>
<protein>
    <submittedName>
        <fullName evidence="5">Response regulator receiver domain protein</fullName>
    </submittedName>
</protein>
<name>A0A5C6E191_9BACT</name>
<dbReference type="Pfam" id="PF00072">
    <property type="entry name" value="Response_reg"/>
    <property type="match status" value="1"/>
</dbReference>
<reference evidence="5 6" key="1">
    <citation type="submission" date="2019-02" db="EMBL/GenBank/DDBJ databases">
        <title>Deep-cultivation of Planctomycetes and their phenomic and genomic characterization uncovers novel biology.</title>
        <authorList>
            <person name="Wiegand S."/>
            <person name="Jogler M."/>
            <person name="Boedeker C."/>
            <person name="Pinto D."/>
            <person name="Vollmers J."/>
            <person name="Rivas-Marin E."/>
            <person name="Kohn T."/>
            <person name="Peeters S.H."/>
            <person name="Heuer A."/>
            <person name="Rast P."/>
            <person name="Oberbeckmann S."/>
            <person name="Bunk B."/>
            <person name="Jeske O."/>
            <person name="Meyerdierks A."/>
            <person name="Storesund J.E."/>
            <person name="Kallscheuer N."/>
            <person name="Luecker S."/>
            <person name="Lage O.M."/>
            <person name="Pohl T."/>
            <person name="Merkel B.J."/>
            <person name="Hornburger P."/>
            <person name="Mueller R.-W."/>
            <person name="Bruemmer F."/>
            <person name="Labrenz M."/>
            <person name="Spormann A.M."/>
            <person name="Op Den Camp H."/>
            <person name="Overmann J."/>
            <person name="Amann R."/>
            <person name="Jetten M.S.M."/>
            <person name="Mascher T."/>
            <person name="Medema M.H."/>
            <person name="Devos D.P."/>
            <person name="Kaster A.-K."/>
            <person name="Ovreas L."/>
            <person name="Rohde M."/>
            <person name="Galperin M.Y."/>
            <person name="Jogler C."/>
        </authorList>
    </citation>
    <scope>NUCLEOTIDE SEQUENCE [LARGE SCALE GENOMIC DNA]</scope>
    <source>
        <strain evidence="5 6">Poly41</strain>
    </source>
</reference>
<dbReference type="PANTHER" id="PTHR44591">
    <property type="entry name" value="STRESS RESPONSE REGULATOR PROTEIN 1"/>
    <property type="match status" value="1"/>
</dbReference>
<evidence type="ECO:0000256" key="2">
    <source>
        <dbReference type="PROSITE-ProRule" id="PRU00169"/>
    </source>
</evidence>
<dbReference type="InterPro" id="IPR001789">
    <property type="entry name" value="Sig_transdc_resp-reg_receiver"/>
</dbReference>
<sequence length="172" mass="18521">MQRKVRHDAGSVAGLRASGTKHATPPTKQASIVVVDPSPLSLLATAGVFHYEGYACTCARTAEAAVSALALGTQDLLIWDVADDATAALEAIQRIRQQTDYEQIPVVLLADTRWAGLEKKTDQMAAASRCLFKPVDPHALIAVADQLLWMPSLISAHRKRGSQPTRPGWVTL</sequence>
<feature type="domain" description="Response regulatory" evidence="4">
    <location>
        <begin position="31"/>
        <end position="148"/>
    </location>
</feature>
<dbReference type="InterPro" id="IPR050595">
    <property type="entry name" value="Bact_response_regulator"/>
</dbReference>
<dbReference type="GO" id="GO:0000160">
    <property type="term" value="P:phosphorelay signal transduction system"/>
    <property type="evidence" value="ECO:0007669"/>
    <property type="project" value="InterPro"/>
</dbReference>
<dbReference type="InterPro" id="IPR011006">
    <property type="entry name" value="CheY-like_superfamily"/>
</dbReference>
<keyword evidence="1 2" id="KW-0597">Phosphoprotein</keyword>
<comment type="caution">
    <text evidence="5">The sequence shown here is derived from an EMBL/GenBank/DDBJ whole genome shotgun (WGS) entry which is preliminary data.</text>
</comment>
<dbReference type="AlphaFoldDB" id="A0A5C6E191"/>
<organism evidence="5 6">
    <name type="scientific">Novipirellula artificiosorum</name>
    <dbReference type="NCBI Taxonomy" id="2528016"/>
    <lineage>
        <taxon>Bacteria</taxon>
        <taxon>Pseudomonadati</taxon>
        <taxon>Planctomycetota</taxon>
        <taxon>Planctomycetia</taxon>
        <taxon>Pirellulales</taxon>
        <taxon>Pirellulaceae</taxon>
        <taxon>Novipirellula</taxon>
    </lineage>
</organism>